<comment type="similarity">
    <text evidence="7 8">Belongs to the tRNA nucleotidyltransferase/poly(A) polymerase family.</text>
</comment>
<evidence type="ECO:0000256" key="2">
    <source>
        <dbReference type="ARBA" id="ARBA00022679"/>
    </source>
</evidence>
<dbReference type="CDD" id="cd05398">
    <property type="entry name" value="NT_ClassII-CCAase"/>
    <property type="match status" value="1"/>
</dbReference>
<dbReference type="GO" id="GO:0005524">
    <property type="term" value="F:ATP binding"/>
    <property type="evidence" value="ECO:0007669"/>
    <property type="project" value="UniProtKB-UniRule"/>
</dbReference>
<evidence type="ECO:0000256" key="9">
    <source>
        <dbReference type="SAM" id="MobiDB-lite"/>
    </source>
</evidence>
<dbReference type="EC" id="2.7.7.19" evidence="7"/>
<protein>
    <recommendedName>
        <fullName evidence="7">Poly(A) polymerase I</fullName>
        <shortName evidence="7">PAP I</shortName>
        <ecNumber evidence="7">2.7.7.19</ecNumber>
    </recommendedName>
</protein>
<keyword evidence="1 7" id="KW-0507">mRNA processing</keyword>
<dbReference type="GO" id="GO:0003723">
    <property type="term" value="F:RNA binding"/>
    <property type="evidence" value="ECO:0007669"/>
    <property type="project" value="UniProtKB-UniRule"/>
</dbReference>
<dbReference type="HAMAP" id="MF_00957">
    <property type="entry name" value="PolyA_pol"/>
    <property type="match status" value="1"/>
</dbReference>
<dbReference type="EMBL" id="REFJ01000003">
    <property type="protein sequence ID" value="RMA80084.1"/>
    <property type="molecule type" value="Genomic_DNA"/>
</dbReference>
<organism evidence="13 14">
    <name type="scientific">Umboniibacter marinipuniceus</name>
    <dbReference type="NCBI Taxonomy" id="569599"/>
    <lineage>
        <taxon>Bacteria</taxon>
        <taxon>Pseudomonadati</taxon>
        <taxon>Pseudomonadota</taxon>
        <taxon>Gammaproteobacteria</taxon>
        <taxon>Cellvibrionales</taxon>
        <taxon>Cellvibrionaceae</taxon>
        <taxon>Umboniibacter</taxon>
    </lineage>
</organism>
<dbReference type="Gene3D" id="1.10.3090.10">
    <property type="entry name" value="cca-adding enzyme, domain 2"/>
    <property type="match status" value="1"/>
</dbReference>
<dbReference type="InterPro" id="IPR032828">
    <property type="entry name" value="PolyA_RNA-bd"/>
</dbReference>
<feature type="domain" description="tRNA nucleotidyltransferase/poly(A) polymerase RNA and SrmB- binding" evidence="12">
    <location>
        <begin position="206"/>
        <end position="267"/>
    </location>
</feature>
<accession>A0A3M0A704</accession>
<feature type="domain" description="Polymerase A arginine-rich C-terminal" evidence="11">
    <location>
        <begin position="317"/>
        <end position="431"/>
    </location>
</feature>
<evidence type="ECO:0000313" key="14">
    <source>
        <dbReference type="Proteomes" id="UP000267187"/>
    </source>
</evidence>
<evidence type="ECO:0000256" key="3">
    <source>
        <dbReference type="ARBA" id="ARBA00022741"/>
    </source>
</evidence>
<dbReference type="PANTHER" id="PTHR43051:SF1">
    <property type="entry name" value="POLYNUCLEOTIDE ADENYLYLTRANSFERASE FAMILY PROTEIN"/>
    <property type="match status" value="1"/>
</dbReference>
<dbReference type="Pfam" id="PF01743">
    <property type="entry name" value="PolyA_pol"/>
    <property type="match status" value="1"/>
</dbReference>
<name>A0A3M0A704_9GAMM</name>
<evidence type="ECO:0000256" key="6">
    <source>
        <dbReference type="ARBA" id="ARBA00023163"/>
    </source>
</evidence>
<dbReference type="InterPro" id="IPR002646">
    <property type="entry name" value="PolA_pol_head_dom"/>
</dbReference>
<dbReference type="PANTHER" id="PTHR43051">
    <property type="entry name" value="POLYNUCLEOTIDE ADENYLYLTRANSFERASE FAMILY PROTEIN"/>
    <property type="match status" value="1"/>
</dbReference>
<sequence length="438" mass="50562">MLNWLLNKVRPSKPHEPVAYSRDEHIISRKHISRNALKVMSRLHGANYAAYLVGGGVRDLLLGKRPKDFDIATDATPEEVRKLFRNSRIIGRRFRIVHVRFGPEIIEVTTFRGHHSDGDQSTSKQSDSGLLLRDNVFGDIEDDAIRRDFTINALYYTTEDFSVFDFTGGVNDLDNRIVRMIGDPETRYREDPVRMLRAVRFAAKLGFEIEKSTAAAIYDCRHLLADIAPARLFDEVNKLFMSGQALATLNLLHQYRLFEILFPNTSQYLEDPIYREFLEQTMLNTDKRIRAERPVTPAFLYAALLWPDFNERVKLAKGMPIFDAIREAANAVFSQQIRITAVPKRFSAQIREIWELQWRLPNRGGSRAQKLVEQSRFRAAYDFLLIREAAGEDCDGLGYWWTKYQQMDADERASLASKVPAAKRPRRRKRPGKPKPKS</sequence>
<reference evidence="13 14" key="1">
    <citation type="submission" date="2018-10" db="EMBL/GenBank/DDBJ databases">
        <title>Genomic Encyclopedia of Type Strains, Phase IV (KMG-IV): sequencing the most valuable type-strain genomes for metagenomic binning, comparative biology and taxonomic classification.</title>
        <authorList>
            <person name="Goeker M."/>
        </authorList>
    </citation>
    <scope>NUCLEOTIDE SEQUENCE [LARGE SCALE GENOMIC DNA]</scope>
    <source>
        <strain evidence="13 14">DSM 25080</strain>
    </source>
</reference>
<evidence type="ECO:0000256" key="7">
    <source>
        <dbReference type="HAMAP-Rule" id="MF_00957"/>
    </source>
</evidence>
<dbReference type="SUPFAM" id="SSF81301">
    <property type="entry name" value="Nucleotidyltransferase"/>
    <property type="match status" value="1"/>
</dbReference>
<dbReference type="InterPro" id="IPR043519">
    <property type="entry name" value="NT_sf"/>
</dbReference>
<dbReference type="AlphaFoldDB" id="A0A3M0A704"/>
<keyword evidence="4 7" id="KW-0067">ATP-binding</keyword>
<keyword evidence="2 7" id="KW-0808">Transferase</keyword>
<keyword evidence="14" id="KW-1185">Reference proteome</keyword>
<dbReference type="OrthoDB" id="9805698at2"/>
<dbReference type="InterPro" id="IPR052191">
    <property type="entry name" value="tRNA_ntf/polyA_polymerase_I"/>
</dbReference>
<dbReference type="Gene3D" id="3.30.460.10">
    <property type="entry name" value="Beta Polymerase, domain 2"/>
    <property type="match status" value="1"/>
</dbReference>
<evidence type="ECO:0000259" key="10">
    <source>
        <dbReference type="Pfam" id="PF01743"/>
    </source>
</evidence>
<dbReference type="GO" id="GO:1990817">
    <property type="term" value="F:poly(A) RNA polymerase activity"/>
    <property type="evidence" value="ECO:0007669"/>
    <property type="project" value="UniProtKB-UniRule"/>
</dbReference>
<dbReference type="FunFam" id="3.30.460.10:FF:000035">
    <property type="entry name" value="Poly(A) polymerase I"/>
    <property type="match status" value="1"/>
</dbReference>
<dbReference type="Pfam" id="PF12627">
    <property type="entry name" value="PolyA_pol_RNAbd"/>
    <property type="match status" value="1"/>
</dbReference>
<dbReference type="RefSeq" id="WP_121876767.1">
    <property type="nucleotide sequence ID" value="NZ_REFJ01000003.1"/>
</dbReference>
<dbReference type="Proteomes" id="UP000267187">
    <property type="component" value="Unassembled WGS sequence"/>
</dbReference>
<dbReference type="NCBIfam" id="TIGR01942">
    <property type="entry name" value="pcnB"/>
    <property type="match status" value="1"/>
</dbReference>
<comment type="function">
    <text evidence="7">Adds poly(A) tail to the 3' end of many RNAs, which usually targets these RNAs for decay. Plays a significant role in the global control of gene expression, through influencing the rate of transcript degradation, and in the general RNA quality control.</text>
</comment>
<feature type="active site" evidence="7">
    <location>
        <position position="148"/>
    </location>
</feature>
<keyword evidence="3 7" id="KW-0547">Nucleotide-binding</keyword>
<dbReference type="Pfam" id="PF12626">
    <property type="entry name" value="PolyA_pol_arg_C"/>
    <property type="match status" value="1"/>
</dbReference>
<evidence type="ECO:0000313" key="13">
    <source>
        <dbReference type="EMBL" id="RMA80084.1"/>
    </source>
</evidence>
<feature type="active site" evidence="7">
    <location>
        <position position="68"/>
    </location>
</feature>
<dbReference type="GO" id="GO:0043633">
    <property type="term" value="P:polyadenylation-dependent RNA catabolic process"/>
    <property type="evidence" value="ECO:0007669"/>
    <property type="project" value="InterPro"/>
</dbReference>
<comment type="catalytic activity">
    <reaction evidence="7">
        <text>RNA(n) + ATP = RNA(n)-3'-adenine ribonucleotide + diphosphate</text>
        <dbReference type="Rhea" id="RHEA:11332"/>
        <dbReference type="Rhea" id="RHEA-COMP:14527"/>
        <dbReference type="Rhea" id="RHEA-COMP:17347"/>
        <dbReference type="ChEBI" id="CHEBI:30616"/>
        <dbReference type="ChEBI" id="CHEBI:33019"/>
        <dbReference type="ChEBI" id="CHEBI:140395"/>
        <dbReference type="ChEBI" id="CHEBI:173115"/>
        <dbReference type="EC" id="2.7.7.19"/>
    </reaction>
</comment>
<evidence type="ECO:0000256" key="4">
    <source>
        <dbReference type="ARBA" id="ARBA00022840"/>
    </source>
</evidence>
<dbReference type="InterPro" id="IPR025866">
    <property type="entry name" value="PolyA_pol_arg_C_dom"/>
</dbReference>
<feature type="compositionally biased region" description="Basic residues" evidence="9">
    <location>
        <begin position="421"/>
        <end position="438"/>
    </location>
</feature>
<feature type="domain" description="Poly A polymerase head" evidence="10">
    <location>
        <begin position="50"/>
        <end position="179"/>
    </location>
</feature>
<evidence type="ECO:0000256" key="8">
    <source>
        <dbReference type="RuleBase" id="RU003953"/>
    </source>
</evidence>
<keyword evidence="5 7" id="KW-0694">RNA-binding</keyword>
<proteinExistence type="inferred from homology"/>
<feature type="region of interest" description="Disordered" evidence="9">
    <location>
        <begin position="412"/>
        <end position="438"/>
    </location>
</feature>
<dbReference type="InterPro" id="IPR010206">
    <property type="entry name" value="PolA_pol_I"/>
</dbReference>
<dbReference type="GO" id="GO:0006397">
    <property type="term" value="P:mRNA processing"/>
    <property type="evidence" value="ECO:0007669"/>
    <property type="project" value="UniProtKB-KW"/>
</dbReference>
<gene>
    <name evidence="7" type="primary">pcnB</name>
    <name evidence="13" type="ORF">DFR27_1440</name>
</gene>
<comment type="caution">
    <text evidence="13">The sequence shown here is derived from an EMBL/GenBank/DDBJ whole genome shotgun (WGS) entry which is preliminary data.</text>
</comment>
<dbReference type="SUPFAM" id="SSF81891">
    <property type="entry name" value="Poly A polymerase C-terminal region-like"/>
    <property type="match status" value="1"/>
</dbReference>
<evidence type="ECO:0000259" key="11">
    <source>
        <dbReference type="Pfam" id="PF12626"/>
    </source>
</evidence>
<evidence type="ECO:0000256" key="1">
    <source>
        <dbReference type="ARBA" id="ARBA00022664"/>
    </source>
</evidence>
<evidence type="ECO:0000259" key="12">
    <source>
        <dbReference type="Pfam" id="PF12627"/>
    </source>
</evidence>
<evidence type="ECO:0000256" key="5">
    <source>
        <dbReference type="ARBA" id="ARBA00022884"/>
    </source>
</evidence>
<keyword evidence="6 7" id="KW-0804">Transcription</keyword>
<feature type="active site" evidence="7">
    <location>
        <position position="70"/>
    </location>
</feature>